<evidence type="ECO:0000313" key="1">
    <source>
        <dbReference type="EMBL" id="SMF61789.1"/>
    </source>
</evidence>
<accession>A0A1X7G0E3</accession>
<reference evidence="2" key="1">
    <citation type="submission" date="2017-04" db="EMBL/GenBank/DDBJ databases">
        <authorList>
            <person name="Varghese N."/>
            <person name="Submissions S."/>
        </authorList>
    </citation>
    <scope>NUCLEOTIDE SEQUENCE [LARGE SCALE GENOMIC DNA]</scope>
    <source>
        <strain evidence="2">Dd16</strain>
    </source>
</reference>
<dbReference type="EMBL" id="LT840185">
    <property type="protein sequence ID" value="SMF61789.1"/>
    <property type="molecule type" value="Genomic_DNA"/>
</dbReference>
<proteinExistence type="predicted"/>
<name>A0A1X7G0E3_9SPHN</name>
<protein>
    <submittedName>
        <fullName evidence="1">Uncharacterized protein</fullName>
    </submittedName>
</protein>
<dbReference type="STRING" id="941907.SAMN06295910_0782"/>
<keyword evidence="2" id="KW-1185">Reference proteome</keyword>
<evidence type="ECO:0000313" key="2">
    <source>
        <dbReference type="Proteomes" id="UP000192934"/>
    </source>
</evidence>
<dbReference type="OrthoDB" id="7573454at2"/>
<dbReference type="AlphaFoldDB" id="A0A1X7G0E3"/>
<dbReference type="Proteomes" id="UP000192934">
    <property type="component" value="Chromosome I"/>
</dbReference>
<organism evidence="1 2">
    <name type="scientific">Allosphingosinicella indica</name>
    <dbReference type="NCBI Taxonomy" id="941907"/>
    <lineage>
        <taxon>Bacteria</taxon>
        <taxon>Pseudomonadati</taxon>
        <taxon>Pseudomonadota</taxon>
        <taxon>Alphaproteobacteria</taxon>
        <taxon>Sphingomonadales</taxon>
        <taxon>Sphingomonadaceae</taxon>
        <taxon>Allosphingosinicella</taxon>
    </lineage>
</organism>
<dbReference type="RefSeq" id="WP_157123681.1">
    <property type="nucleotide sequence ID" value="NZ_LT840185.1"/>
</dbReference>
<sequence>MRDEFEGRLWADHGTDFARTVDQLLADIGQVFSRLAQIQFAAPWRSRQRQTRLG</sequence>
<gene>
    <name evidence="1" type="ORF">SAMN06295910_0782</name>
</gene>